<evidence type="ECO:0000256" key="2">
    <source>
        <dbReference type="SAM" id="MobiDB-lite"/>
    </source>
</evidence>
<dbReference type="KEGG" id="smao:CAG99_10425"/>
<dbReference type="PANTHER" id="PTHR42949">
    <property type="entry name" value="ANAEROBIC GLYCEROL-3-PHOSPHATE DEHYDROGENASE SUBUNIT B"/>
    <property type="match status" value="1"/>
</dbReference>
<protein>
    <submittedName>
        <fullName evidence="4">FAD/NAD(P)-binding oxidoreductase</fullName>
    </submittedName>
</protein>
<dbReference type="SUPFAM" id="SSF51905">
    <property type="entry name" value="FAD/NAD(P)-binding domain"/>
    <property type="match status" value="1"/>
</dbReference>
<dbReference type="RefSeq" id="WP_086158891.1">
    <property type="nucleotide sequence ID" value="NZ_CP021121.1"/>
</dbReference>
<dbReference type="GO" id="GO:0016491">
    <property type="term" value="F:oxidoreductase activity"/>
    <property type="evidence" value="ECO:0007669"/>
    <property type="project" value="UniProtKB-KW"/>
</dbReference>
<feature type="region of interest" description="Disordered" evidence="2">
    <location>
        <begin position="496"/>
        <end position="536"/>
    </location>
</feature>
<dbReference type="PIRSF" id="PIRSF037495">
    <property type="entry name" value="Opine_OX_OoxA/HcnB"/>
    <property type="match status" value="1"/>
</dbReference>
<evidence type="ECO:0000313" key="5">
    <source>
        <dbReference type="Proteomes" id="UP000194218"/>
    </source>
</evidence>
<evidence type="ECO:0000259" key="3">
    <source>
        <dbReference type="Pfam" id="PF07992"/>
    </source>
</evidence>
<sequence length="536" mass="55495">MTPAPRPAGPVFDTAVVGAGPAGLAAAVAAADAGLRVALIDAAAQTGGQFWRHRDERAAAERADGASAAFPASAASPADESAGQHDWGTFTRLRERLARHVGTGRVHHLPLHQVWTIDSAGAAPFTLRLTPVLPGDRDGATREVAARALILCPGGYDRHLPVPGWTLPGVMAAGGVQALLKGHGTLAGRRAVVAGTGPFLLPVATGLARAGARVLAVCEAARPTRWLRRPLDAARTPGKALEGAEYAAALLRHRVPYLTRTAVTRVHGADEVDGVTLERIDGAGRIVPGRGRRLDADLVAFGWGFTPSLELVLAVGAGTERAEDGSLVAAVDRVRRTTVPGVYVAGEATGVGGAAKAVAEGELAGLTAAVDQGRHASRRRGRVLLGRIARAEAFASAMHHAHPVPEHWHEWLTRDTVVCRCEEVTAGELRDVQDDLGADDPRTAKMLARPGMGWCQGRVCGFATACLLASRAGRPAEADDLRPLAKRPLAAPVPLGELAALAPREPAPGPAAEQASGPPGGTTDPPRPGTDPEEAP</sequence>
<feature type="region of interest" description="Disordered" evidence="2">
    <location>
        <begin position="57"/>
        <end position="85"/>
    </location>
</feature>
<reference evidence="4 5" key="1">
    <citation type="submission" date="2017-05" db="EMBL/GenBank/DDBJ databases">
        <title>Complete genome sequence of Streptomyces sp. SCSIO 03032 revealed the diverse biosynthetic pathways for its bioactive secondary metabolites.</title>
        <authorList>
            <person name="Ma L."/>
            <person name="Zhu Y."/>
            <person name="Zhang W."/>
            <person name="Zhang G."/>
            <person name="Tian X."/>
            <person name="Zhang S."/>
            <person name="Zhang C."/>
        </authorList>
    </citation>
    <scope>NUCLEOTIDE SEQUENCE [LARGE SCALE GENOMIC DNA]</scope>
    <source>
        <strain evidence="4 5">SCSIO 03032</strain>
    </source>
</reference>
<dbReference type="Gene3D" id="3.50.50.60">
    <property type="entry name" value="FAD/NAD(P)-binding domain"/>
    <property type="match status" value="2"/>
</dbReference>
<feature type="compositionally biased region" description="Low complexity" evidence="2">
    <location>
        <begin position="65"/>
        <end position="81"/>
    </location>
</feature>
<dbReference type="PRINTS" id="PR00368">
    <property type="entry name" value="FADPNR"/>
</dbReference>
<name>A0A1W7CWR7_9ACTN</name>
<dbReference type="AlphaFoldDB" id="A0A1W7CWR7"/>
<dbReference type="InterPro" id="IPR051691">
    <property type="entry name" value="Metab_Enz_Cyan_OpOx_G3PDH"/>
</dbReference>
<dbReference type="Gene3D" id="1.10.10.1100">
    <property type="entry name" value="BFD-like [2Fe-2S]-binding domain"/>
    <property type="match status" value="1"/>
</dbReference>
<dbReference type="InterPro" id="IPR023753">
    <property type="entry name" value="FAD/NAD-binding_dom"/>
</dbReference>
<keyword evidence="5" id="KW-1185">Reference proteome</keyword>
<dbReference type="InterPro" id="IPR017224">
    <property type="entry name" value="Opine_Oxase_asu/HCN_bsu"/>
</dbReference>
<evidence type="ECO:0000313" key="4">
    <source>
        <dbReference type="EMBL" id="ARQ69222.1"/>
    </source>
</evidence>
<dbReference type="Pfam" id="PF07992">
    <property type="entry name" value="Pyr_redox_2"/>
    <property type="match status" value="1"/>
</dbReference>
<dbReference type="EMBL" id="CP021121">
    <property type="protein sequence ID" value="ARQ69222.1"/>
    <property type="molecule type" value="Genomic_DNA"/>
</dbReference>
<organism evidence="4 5">
    <name type="scientific">Streptomyces marincola</name>
    <dbReference type="NCBI Taxonomy" id="2878388"/>
    <lineage>
        <taxon>Bacteria</taxon>
        <taxon>Bacillati</taxon>
        <taxon>Actinomycetota</taxon>
        <taxon>Actinomycetes</taxon>
        <taxon>Kitasatosporales</taxon>
        <taxon>Streptomycetaceae</taxon>
        <taxon>Streptomyces</taxon>
    </lineage>
</organism>
<dbReference type="OrthoDB" id="9801699at2"/>
<feature type="compositionally biased region" description="Low complexity" evidence="2">
    <location>
        <begin position="496"/>
        <end position="524"/>
    </location>
</feature>
<dbReference type="InterPro" id="IPR036188">
    <property type="entry name" value="FAD/NAD-bd_sf"/>
</dbReference>
<gene>
    <name evidence="4" type="ORF">CAG99_10425</name>
</gene>
<dbReference type="PRINTS" id="PR00411">
    <property type="entry name" value="PNDRDTASEI"/>
</dbReference>
<dbReference type="InterPro" id="IPR041854">
    <property type="entry name" value="BFD-like_2Fe2S-bd_dom_sf"/>
</dbReference>
<proteinExistence type="predicted"/>
<dbReference type="Proteomes" id="UP000194218">
    <property type="component" value="Chromosome"/>
</dbReference>
<feature type="domain" description="FAD/NAD(P)-binding" evidence="3">
    <location>
        <begin position="12"/>
        <end position="361"/>
    </location>
</feature>
<evidence type="ECO:0000256" key="1">
    <source>
        <dbReference type="ARBA" id="ARBA00023002"/>
    </source>
</evidence>
<keyword evidence="1" id="KW-0560">Oxidoreductase</keyword>
<dbReference type="PANTHER" id="PTHR42949:SF3">
    <property type="entry name" value="ANAEROBIC GLYCEROL-3-PHOSPHATE DEHYDROGENASE SUBUNIT B"/>
    <property type="match status" value="1"/>
</dbReference>
<dbReference type="CDD" id="cd19946">
    <property type="entry name" value="GlpA-like_Fer2_BFD-like"/>
    <property type="match status" value="1"/>
</dbReference>
<accession>A0A1W7CWR7</accession>
<dbReference type="Gene3D" id="3.40.50.720">
    <property type="entry name" value="NAD(P)-binding Rossmann-like Domain"/>
    <property type="match status" value="1"/>
</dbReference>